<dbReference type="InterPro" id="IPR014940">
    <property type="entry name" value="BAAT_C"/>
</dbReference>
<dbReference type="AlphaFoldDB" id="A0A5E4SYU2"/>
<feature type="compositionally biased region" description="Low complexity" evidence="1">
    <location>
        <begin position="171"/>
        <end position="186"/>
    </location>
</feature>
<dbReference type="GO" id="GO:0006631">
    <property type="term" value="P:fatty acid metabolic process"/>
    <property type="evidence" value="ECO:0007669"/>
    <property type="project" value="TreeGrafter"/>
</dbReference>
<dbReference type="OrthoDB" id="8922993at2"/>
<reference evidence="4 5" key="1">
    <citation type="submission" date="2019-08" db="EMBL/GenBank/DDBJ databases">
        <authorList>
            <person name="Peeters C."/>
        </authorList>
    </citation>
    <scope>NUCLEOTIDE SEQUENCE [LARGE SCALE GENOMIC DNA]</scope>
    <source>
        <strain evidence="4 5">LMG 31108</strain>
    </source>
</reference>
<keyword evidence="4" id="KW-0378">Hydrolase</keyword>
<keyword evidence="5" id="KW-1185">Reference proteome</keyword>
<feature type="domain" description="BAAT/Acyl-CoA thioester hydrolase C-terminal" evidence="3">
    <location>
        <begin position="323"/>
        <end position="551"/>
    </location>
</feature>
<protein>
    <submittedName>
        <fullName evidence="4">Palmitoyl-CoA hydrolase</fullName>
    </submittedName>
</protein>
<feature type="region of interest" description="Disordered" evidence="1">
    <location>
        <begin position="1"/>
        <end position="21"/>
    </location>
</feature>
<evidence type="ECO:0000313" key="5">
    <source>
        <dbReference type="Proteomes" id="UP000406256"/>
    </source>
</evidence>
<feature type="compositionally biased region" description="Low complexity" evidence="1">
    <location>
        <begin position="203"/>
        <end position="212"/>
    </location>
</feature>
<feature type="region of interest" description="Disordered" evidence="1">
    <location>
        <begin position="145"/>
        <end position="238"/>
    </location>
</feature>
<dbReference type="RefSeq" id="WP_150667885.1">
    <property type="nucleotide sequence ID" value="NZ_CABPSB010000003.1"/>
</dbReference>
<sequence>MTSSHVSSTGSSSASSSIGSPEASLGATCSTALILTATPADALIDVPRHLVVRGAVPGAHVTLAARTARAGGVVWHAQATFVADADGVVDVSRDAPVSGSYRGVSAMGLIWSQVPEDGKSRDVFPQPVLAPLVTTVVAQVVDEDGLPASSSDRDRTSSPTSVSDAPSGHGVASSRVVASERSLVSSTTGSATDAPLRQGPAWASASASASASEQMLTSRSTASTTDAPPKHGTASAPVATSVSFTQRLVAEGVTRRDVREDGLVGTLYLPPGEGPYPAVMILNGSGGGINEPRAALYASHGYAAFALGYFKGPGLPDYISNTALEYFAKGMDWLRRTVRPAHDFVALSGQSRGGELVLLLGATFPDAVSAIIGYVPSALIHSAQNACDPAIGREGPTWLLDGKPLPHIWENNRTASWAPFDEGPPPHRHASAMLTALDDAAAVERARIPVEKIRGPVMLLSAQDDGSWPSSLYSRMVTERLAAHAHPYAVEHLDFDRAGHAIVFPYVPTTQLVYAHPVSGKISTGGGVPDANAIADERSWVAVQAFLAQAVAERAQSQGQS</sequence>
<dbReference type="InterPro" id="IPR042490">
    <property type="entry name" value="Thio_Ohase/BAAT_N"/>
</dbReference>
<dbReference type="Proteomes" id="UP000406256">
    <property type="component" value="Unassembled WGS sequence"/>
</dbReference>
<dbReference type="Pfam" id="PF04775">
    <property type="entry name" value="Bile_Hydr_Trans"/>
    <property type="match status" value="1"/>
</dbReference>
<dbReference type="PANTHER" id="PTHR10824">
    <property type="entry name" value="ACYL-COENZYME A THIOESTERASE-RELATED"/>
    <property type="match status" value="1"/>
</dbReference>
<proteinExistence type="predicted"/>
<dbReference type="GO" id="GO:0047617">
    <property type="term" value="F:fatty acyl-CoA hydrolase activity"/>
    <property type="evidence" value="ECO:0007669"/>
    <property type="project" value="TreeGrafter"/>
</dbReference>
<organism evidence="4 5">
    <name type="scientific">Pandoraea anhela</name>
    <dbReference type="NCBI Taxonomy" id="2508295"/>
    <lineage>
        <taxon>Bacteria</taxon>
        <taxon>Pseudomonadati</taxon>
        <taxon>Pseudomonadota</taxon>
        <taxon>Betaproteobacteria</taxon>
        <taxon>Burkholderiales</taxon>
        <taxon>Burkholderiaceae</taxon>
        <taxon>Pandoraea</taxon>
    </lineage>
</organism>
<evidence type="ECO:0000259" key="2">
    <source>
        <dbReference type="Pfam" id="PF04775"/>
    </source>
</evidence>
<dbReference type="EMBL" id="CABPSB010000003">
    <property type="protein sequence ID" value="VVD80817.1"/>
    <property type="molecule type" value="Genomic_DNA"/>
</dbReference>
<dbReference type="GO" id="GO:0006637">
    <property type="term" value="P:acyl-CoA metabolic process"/>
    <property type="evidence" value="ECO:0007669"/>
    <property type="project" value="TreeGrafter"/>
</dbReference>
<evidence type="ECO:0000256" key="1">
    <source>
        <dbReference type="SAM" id="MobiDB-lite"/>
    </source>
</evidence>
<dbReference type="InterPro" id="IPR006862">
    <property type="entry name" value="Thio_Ohase/aa_AcTrfase"/>
</dbReference>
<dbReference type="PANTHER" id="PTHR10824:SF4">
    <property type="entry name" value="ACYL-COENZYME A THIOESTERASE 1-LIKE"/>
    <property type="match status" value="1"/>
</dbReference>
<name>A0A5E4SYU2_9BURK</name>
<dbReference type="Gene3D" id="2.60.40.2240">
    <property type="entry name" value="Acyl-CoA thioester hydrolase/BAAT N-terminal domain"/>
    <property type="match status" value="1"/>
</dbReference>
<gene>
    <name evidence="4" type="ORF">PAN31108_01090</name>
</gene>
<accession>A0A5E4SYU2</accession>
<dbReference type="InterPro" id="IPR029058">
    <property type="entry name" value="AB_hydrolase_fold"/>
</dbReference>
<evidence type="ECO:0000259" key="3">
    <source>
        <dbReference type="Pfam" id="PF08840"/>
    </source>
</evidence>
<feature type="domain" description="Acyl-CoA thioester hydrolase/bile acid-CoA amino acid N-acetyltransferase" evidence="2">
    <location>
        <begin position="45"/>
        <end position="143"/>
    </location>
</feature>
<dbReference type="Gene3D" id="3.40.50.1820">
    <property type="entry name" value="alpha/beta hydrolase"/>
    <property type="match status" value="1"/>
</dbReference>
<dbReference type="Pfam" id="PF08840">
    <property type="entry name" value="BAAT_C"/>
    <property type="match status" value="1"/>
</dbReference>
<evidence type="ECO:0000313" key="4">
    <source>
        <dbReference type="EMBL" id="VVD80817.1"/>
    </source>
</evidence>
<dbReference type="SUPFAM" id="SSF53474">
    <property type="entry name" value="alpha/beta-Hydrolases"/>
    <property type="match status" value="1"/>
</dbReference>
<feature type="compositionally biased region" description="Polar residues" evidence="1">
    <location>
        <begin position="213"/>
        <end position="226"/>
    </location>
</feature>